<dbReference type="PROSITE" id="PS00194">
    <property type="entry name" value="THIOREDOXIN_1"/>
    <property type="match status" value="1"/>
</dbReference>
<dbReference type="PANTHER" id="PTHR42852:SF6">
    <property type="entry name" value="THIOL:DISULFIDE INTERCHANGE PROTEIN DSBE"/>
    <property type="match status" value="1"/>
</dbReference>
<evidence type="ECO:0000256" key="5">
    <source>
        <dbReference type="SAM" id="SignalP"/>
    </source>
</evidence>
<proteinExistence type="predicted"/>
<keyword evidence="3" id="KW-1015">Disulfide bond</keyword>
<reference evidence="7" key="2">
    <citation type="submission" date="2020-09" db="EMBL/GenBank/DDBJ databases">
        <authorList>
            <person name="Sun Q."/>
            <person name="Zhou Y."/>
        </authorList>
    </citation>
    <scope>NUCLEOTIDE SEQUENCE</scope>
    <source>
        <strain evidence="7">CGMCC 1.15447</strain>
    </source>
</reference>
<keyword evidence="2" id="KW-0201">Cytochrome c-type biogenesis</keyword>
<dbReference type="Pfam" id="PF00578">
    <property type="entry name" value="AhpC-TSA"/>
    <property type="match status" value="1"/>
</dbReference>
<evidence type="ECO:0000259" key="6">
    <source>
        <dbReference type="PROSITE" id="PS51352"/>
    </source>
</evidence>
<dbReference type="InterPro" id="IPR013766">
    <property type="entry name" value="Thioredoxin_domain"/>
</dbReference>
<dbReference type="SUPFAM" id="SSF52833">
    <property type="entry name" value="Thioredoxin-like"/>
    <property type="match status" value="1"/>
</dbReference>
<evidence type="ECO:0000256" key="3">
    <source>
        <dbReference type="ARBA" id="ARBA00023157"/>
    </source>
</evidence>
<gene>
    <name evidence="7" type="ORF">GCM10011507_33640</name>
</gene>
<evidence type="ECO:0000256" key="4">
    <source>
        <dbReference type="ARBA" id="ARBA00023284"/>
    </source>
</evidence>
<reference evidence="7" key="1">
    <citation type="journal article" date="2014" name="Int. J. Syst. Evol. Microbiol.">
        <title>Complete genome sequence of Corynebacterium casei LMG S-19264T (=DSM 44701T), isolated from a smear-ripened cheese.</title>
        <authorList>
            <consortium name="US DOE Joint Genome Institute (JGI-PGF)"/>
            <person name="Walter F."/>
            <person name="Albersmeier A."/>
            <person name="Kalinowski J."/>
            <person name="Ruckert C."/>
        </authorList>
    </citation>
    <scope>NUCLEOTIDE SEQUENCE</scope>
    <source>
        <strain evidence="7">CGMCC 1.15447</strain>
    </source>
</reference>
<dbReference type="Gene3D" id="3.40.30.10">
    <property type="entry name" value="Glutaredoxin"/>
    <property type="match status" value="1"/>
</dbReference>
<comment type="caution">
    <text evidence="7">The sequence shown here is derived from an EMBL/GenBank/DDBJ whole genome shotgun (WGS) entry which is preliminary data.</text>
</comment>
<evidence type="ECO:0000313" key="8">
    <source>
        <dbReference type="Proteomes" id="UP000648801"/>
    </source>
</evidence>
<dbReference type="PROSITE" id="PS51257">
    <property type="entry name" value="PROKAR_LIPOPROTEIN"/>
    <property type="match status" value="1"/>
</dbReference>
<organism evidence="7 8">
    <name type="scientific">Edaphobacter acidisoli</name>
    <dbReference type="NCBI Taxonomy" id="2040573"/>
    <lineage>
        <taxon>Bacteria</taxon>
        <taxon>Pseudomonadati</taxon>
        <taxon>Acidobacteriota</taxon>
        <taxon>Terriglobia</taxon>
        <taxon>Terriglobales</taxon>
        <taxon>Acidobacteriaceae</taxon>
        <taxon>Edaphobacter</taxon>
    </lineage>
</organism>
<evidence type="ECO:0000256" key="1">
    <source>
        <dbReference type="ARBA" id="ARBA00004196"/>
    </source>
</evidence>
<name>A0A916S1S3_9BACT</name>
<accession>A0A916S1S3</accession>
<evidence type="ECO:0000313" key="7">
    <source>
        <dbReference type="EMBL" id="GGA79702.1"/>
    </source>
</evidence>
<dbReference type="InterPro" id="IPR036249">
    <property type="entry name" value="Thioredoxin-like_sf"/>
</dbReference>
<feature type="chain" id="PRO_5036675421" description="Thioredoxin domain-containing protein" evidence="5">
    <location>
        <begin position="23"/>
        <end position="175"/>
    </location>
</feature>
<keyword evidence="4" id="KW-0676">Redox-active center</keyword>
<comment type="subcellular location">
    <subcellularLocation>
        <location evidence="1">Cell envelope</location>
    </subcellularLocation>
</comment>
<dbReference type="InterPro" id="IPR017937">
    <property type="entry name" value="Thioredoxin_CS"/>
</dbReference>
<dbReference type="PANTHER" id="PTHR42852">
    <property type="entry name" value="THIOL:DISULFIDE INTERCHANGE PROTEIN DSBE"/>
    <property type="match status" value="1"/>
</dbReference>
<protein>
    <recommendedName>
        <fullName evidence="6">Thioredoxin domain-containing protein</fullName>
    </recommendedName>
</protein>
<dbReference type="GO" id="GO:0017004">
    <property type="term" value="P:cytochrome complex assembly"/>
    <property type="evidence" value="ECO:0007669"/>
    <property type="project" value="UniProtKB-KW"/>
</dbReference>
<dbReference type="EMBL" id="BMJB01000004">
    <property type="protein sequence ID" value="GGA79702.1"/>
    <property type="molecule type" value="Genomic_DNA"/>
</dbReference>
<dbReference type="InterPro" id="IPR000866">
    <property type="entry name" value="AhpC/TSA"/>
</dbReference>
<evidence type="ECO:0000256" key="2">
    <source>
        <dbReference type="ARBA" id="ARBA00022748"/>
    </source>
</evidence>
<dbReference type="PROSITE" id="PS51352">
    <property type="entry name" value="THIOREDOXIN_2"/>
    <property type="match status" value="1"/>
</dbReference>
<dbReference type="CDD" id="cd02966">
    <property type="entry name" value="TlpA_like_family"/>
    <property type="match status" value="1"/>
</dbReference>
<dbReference type="GO" id="GO:0030313">
    <property type="term" value="C:cell envelope"/>
    <property type="evidence" value="ECO:0007669"/>
    <property type="project" value="UniProtKB-SubCell"/>
</dbReference>
<dbReference type="Proteomes" id="UP000648801">
    <property type="component" value="Unassembled WGS sequence"/>
</dbReference>
<dbReference type="RefSeq" id="WP_188760705.1">
    <property type="nucleotide sequence ID" value="NZ_BMJB01000004.1"/>
</dbReference>
<feature type="domain" description="Thioredoxin" evidence="6">
    <location>
        <begin position="20"/>
        <end position="161"/>
    </location>
</feature>
<dbReference type="AlphaFoldDB" id="A0A916S1S3"/>
<dbReference type="GO" id="GO:0016209">
    <property type="term" value="F:antioxidant activity"/>
    <property type="evidence" value="ECO:0007669"/>
    <property type="project" value="InterPro"/>
</dbReference>
<dbReference type="InterPro" id="IPR050553">
    <property type="entry name" value="Thioredoxin_ResA/DsbE_sf"/>
</dbReference>
<dbReference type="GO" id="GO:0016491">
    <property type="term" value="F:oxidoreductase activity"/>
    <property type="evidence" value="ECO:0007669"/>
    <property type="project" value="InterPro"/>
</dbReference>
<keyword evidence="5" id="KW-0732">Signal</keyword>
<keyword evidence="8" id="KW-1185">Reference proteome</keyword>
<feature type="signal peptide" evidence="5">
    <location>
        <begin position="1"/>
        <end position="22"/>
    </location>
</feature>
<sequence>MRPFRNLLISSALLLACVQTVAAKPLPDLAFKDLNGHPQRLSSLRGSITVINFWATWCGPCRNELPRLADLAHRYAAKDVRFIAISVDEPKDQSKVAPYLSTNHLTIDAWLGADIDTLGRLHLGNIVPATIILDRDGTPIGRIEGEAQDTDITTYLDWLLSDRKATPPKPLIRRF</sequence>